<evidence type="ECO:0000256" key="1">
    <source>
        <dbReference type="ARBA" id="ARBA00001974"/>
    </source>
</evidence>
<evidence type="ECO:0000313" key="11">
    <source>
        <dbReference type="EnsemblMetazoa" id="HelroP179569"/>
    </source>
</evidence>
<evidence type="ECO:0000256" key="8">
    <source>
        <dbReference type="ARBA" id="ARBA00041137"/>
    </source>
</evidence>
<protein>
    <recommendedName>
        <fullName evidence="8">L-2-hydroxyglutarate dehydrogenase, mitochondrial</fullName>
        <ecNumber evidence="7">1.1.99.2</ecNumber>
    </recommendedName>
</protein>
<reference evidence="10 12" key="2">
    <citation type="journal article" date="2013" name="Nature">
        <title>Insights into bilaterian evolution from three spiralian genomes.</title>
        <authorList>
            <person name="Simakov O."/>
            <person name="Marletaz F."/>
            <person name="Cho S.J."/>
            <person name="Edsinger-Gonzales E."/>
            <person name="Havlak P."/>
            <person name="Hellsten U."/>
            <person name="Kuo D.H."/>
            <person name="Larsson T."/>
            <person name="Lv J."/>
            <person name="Arendt D."/>
            <person name="Savage R."/>
            <person name="Osoegawa K."/>
            <person name="de Jong P."/>
            <person name="Grimwood J."/>
            <person name="Chapman J.A."/>
            <person name="Shapiro H."/>
            <person name="Aerts A."/>
            <person name="Otillar R.P."/>
            <person name="Terry A.Y."/>
            <person name="Boore J.L."/>
            <person name="Grigoriev I.V."/>
            <person name="Lindberg D.R."/>
            <person name="Seaver E.C."/>
            <person name="Weisblat D.A."/>
            <person name="Putnam N.H."/>
            <person name="Rokhsar D.S."/>
        </authorList>
    </citation>
    <scope>NUCLEOTIDE SEQUENCE</scope>
</reference>
<dbReference type="OrthoDB" id="498204at2759"/>
<dbReference type="eggNOG" id="KOG2665">
    <property type="taxonomic scope" value="Eukaryota"/>
</dbReference>
<dbReference type="GeneID" id="20207359"/>
<dbReference type="AlphaFoldDB" id="T1FEW0"/>
<dbReference type="Gene3D" id="3.30.9.10">
    <property type="entry name" value="D-Amino Acid Oxidase, subunit A, domain 2"/>
    <property type="match status" value="1"/>
</dbReference>
<dbReference type="CTD" id="20207359"/>
<keyword evidence="3" id="KW-0274">FAD</keyword>
<dbReference type="EMBL" id="AMQM01006882">
    <property type="status" value="NOT_ANNOTATED_CDS"/>
    <property type="molecule type" value="Genomic_DNA"/>
</dbReference>
<evidence type="ECO:0000256" key="6">
    <source>
        <dbReference type="ARBA" id="ARBA00037941"/>
    </source>
</evidence>
<dbReference type="Pfam" id="PF01266">
    <property type="entry name" value="DAO"/>
    <property type="match status" value="1"/>
</dbReference>
<sequence>MIRNVSKLTALNCKHSGPICKLILGKDASNDFTSTQCKQFSTNIPEYDVCIVGTGIVGMATAQELIKRYPSLKFISVDKESVIAAHQSGHNSGVIHAGIYYTPGSLKAKLCVEGLKLSYKYLDANNIPYRKCGKLIVATNPEEVKRLDVLHDRGIKNEVPDLKVVGPDEIKQIEPNCVGLKALHSPHTGIVDWGYVTTIYGKNFEKSGGTIKLNFEVTNFEEAKDSPDYPVLVTGHSTSVVGLSSSVRAKYVITCGGLYADKLAQKSGCDPVPKIVPFRGEYLLLKPEKRNLVNGNIYPCPDPKFPFLGVHFTPRINGDVWLGPNAVLAFKREGYKLLDFSPTEFFDAIAFSGLRKLVFSNLNYAFGELYRGVYTAAQVKVLQRFVPSLRVEDVVKGPSGVRAQALDTSGKLVDDFVFDSGTGSIGSRMLHVRNAPSPAATSSLAIAKVVADKAKEVFKL</sequence>
<dbReference type="NCBIfam" id="NF008726">
    <property type="entry name" value="PRK11728.1"/>
    <property type="match status" value="1"/>
</dbReference>
<dbReference type="InterPro" id="IPR006076">
    <property type="entry name" value="FAD-dep_OxRdtase"/>
</dbReference>
<evidence type="ECO:0000313" key="12">
    <source>
        <dbReference type="Proteomes" id="UP000015101"/>
    </source>
</evidence>
<comment type="similarity">
    <text evidence="6">Belongs to the L2HGDH family.</text>
</comment>
<dbReference type="GO" id="GO:0047545">
    <property type="term" value="F:(S)-2-hydroxyglutarate dehydrogenase activity"/>
    <property type="evidence" value="ECO:0000318"/>
    <property type="project" value="GO_Central"/>
</dbReference>
<evidence type="ECO:0000256" key="2">
    <source>
        <dbReference type="ARBA" id="ARBA00022630"/>
    </source>
</evidence>
<proteinExistence type="inferred from homology"/>
<evidence type="ECO:0000256" key="4">
    <source>
        <dbReference type="ARBA" id="ARBA00023002"/>
    </source>
</evidence>
<dbReference type="SUPFAM" id="SSF51905">
    <property type="entry name" value="FAD/NAD(P)-binding domain"/>
    <property type="match status" value="1"/>
</dbReference>
<dbReference type="EnsemblMetazoa" id="HelroT179569">
    <property type="protein sequence ID" value="HelroP179569"/>
    <property type="gene ID" value="HelroG179569"/>
</dbReference>
<evidence type="ECO:0000256" key="7">
    <source>
        <dbReference type="ARBA" id="ARBA00038878"/>
    </source>
</evidence>
<name>T1FEW0_HELRO</name>
<evidence type="ECO:0000313" key="10">
    <source>
        <dbReference type="EMBL" id="ESN95233.1"/>
    </source>
</evidence>
<dbReference type="PANTHER" id="PTHR43104">
    <property type="entry name" value="L-2-HYDROXYGLUTARATE DEHYDROGENASE, MITOCHONDRIAL"/>
    <property type="match status" value="1"/>
</dbReference>
<accession>T1FEW0</accession>
<dbReference type="PANTHER" id="PTHR43104:SF2">
    <property type="entry name" value="L-2-HYDROXYGLUTARATE DEHYDROGENASE, MITOCHONDRIAL"/>
    <property type="match status" value="1"/>
</dbReference>
<comment type="cofactor">
    <cofactor evidence="1">
        <name>FAD</name>
        <dbReference type="ChEBI" id="CHEBI:57692"/>
    </cofactor>
</comment>
<feature type="domain" description="FAD dependent oxidoreductase" evidence="9">
    <location>
        <begin position="48"/>
        <end position="452"/>
    </location>
</feature>
<evidence type="ECO:0000259" key="9">
    <source>
        <dbReference type="Pfam" id="PF01266"/>
    </source>
</evidence>
<gene>
    <name evidence="11" type="primary">20207359</name>
    <name evidence="10" type="ORF">HELRODRAFT_179569</name>
</gene>
<dbReference type="InParanoid" id="T1FEW0"/>
<reference evidence="11" key="3">
    <citation type="submission" date="2015-06" db="UniProtKB">
        <authorList>
            <consortium name="EnsemblMetazoa"/>
        </authorList>
    </citation>
    <scope>IDENTIFICATION</scope>
</reference>
<dbReference type="EC" id="1.1.99.2" evidence="7"/>
<keyword evidence="4" id="KW-0560">Oxidoreductase</keyword>
<dbReference type="RefSeq" id="XP_009026638.1">
    <property type="nucleotide sequence ID" value="XM_009028390.1"/>
</dbReference>
<comment type="catalytic activity">
    <reaction evidence="5">
        <text>(S)-2-hydroxyglutarate + A = 2-oxoglutarate + AH2</text>
        <dbReference type="Rhea" id="RHEA:21252"/>
        <dbReference type="ChEBI" id="CHEBI:13193"/>
        <dbReference type="ChEBI" id="CHEBI:16782"/>
        <dbReference type="ChEBI" id="CHEBI:16810"/>
        <dbReference type="ChEBI" id="CHEBI:17499"/>
        <dbReference type="EC" id="1.1.99.2"/>
    </reaction>
</comment>
<dbReference type="EMBL" id="KB097536">
    <property type="protein sequence ID" value="ESN95233.1"/>
    <property type="molecule type" value="Genomic_DNA"/>
</dbReference>
<dbReference type="OMA" id="GVHFTRM"/>
<organism evidence="11 12">
    <name type="scientific">Helobdella robusta</name>
    <name type="common">Californian leech</name>
    <dbReference type="NCBI Taxonomy" id="6412"/>
    <lineage>
        <taxon>Eukaryota</taxon>
        <taxon>Metazoa</taxon>
        <taxon>Spiralia</taxon>
        <taxon>Lophotrochozoa</taxon>
        <taxon>Annelida</taxon>
        <taxon>Clitellata</taxon>
        <taxon>Hirudinea</taxon>
        <taxon>Rhynchobdellida</taxon>
        <taxon>Glossiphoniidae</taxon>
        <taxon>Helobdella</taxon>
    </lineage>
</organism>
<keyword evidence="2" id="KW-0285">Flavoprotein</keyword>
<dbReference type="FunCoup" id="T1FEW0">
    <property type="interactions" value="774"/>
</dbReference>
<reference evidence="12" key="1">
    <citation type="submission" date="2012-12" db="EMBL/GenBank/DDBJ databases">
        <authorList>
            <person name="Hellsten U."/>
            <person name="Grimwood J."/>
            <person name="Chapman J.A."/>
            <person name="Shapiro H."/>
            <person name="Aerts A."/>
            <person name="Otillar R.P."/>
            <person name="Terry A.Y."/>
            <person name="Boore J.L."/>
            <person name="Simakov O."/>
            <person name="Marletaz F."/>
            <person name="Cho S.-J."/>
            <person name="Edsinger-Gonzales E."/>
            <person name="Havlak P."/>
            <person name="Kuo D.-H."/>
            <person name="Larsson T."/>
            <person name="Lv J."/>
            <person name="Arendt D."/>
            <person name="Savage R."/>
            <person name="Osoegawa K."/>
            <person name="de Jong P."/>
            <person name="Lindberg D.R."/>
            <person name="Seaver E.C."/>
            <person name="Weisblat D.A."/>
            <person name="Putnam N.H."/>
            <person name="Grigoriev I.V."/>
            <person name="Rokhsar D.S."/>
        </authorList>
    </citation>
    <scope>NUCLEOTIDE SEQUENCE</scope>
</reference>
<dbReference type="InterPro" id="IPR036188">
    <property type="entry name" value="FAD/NAD-bd_sf"/>
</dbReference>
<dbReference type="HOGENOM" id="CLU_024775_0_1_1"/>
<evidence type="ECO:0000256" key="5">
    <source>
        <dbReference type="ARBA" id="ARBA00036066"/>
    </source>
</evidence>
<dbReference type="Proteomes" id="UP000015101">
    <property type="component" value="Unassembled WGS sequence"/>
</dbReference>
<dbReference type="KEGG" id="hro:HELRODRAFT_179569"/>
<evidence type="ECO:0000256" key="3">
    <source>
        <dbReference type="ARBA" id="ARBA00022827"/>
    </source>
</evidence>
<dbReference type="Gene3D" id="3.50.50.60">
    <property type="entry name" value="FAD/NAD(P)-binding domain"/>
    <property type="match status" value="1"/>
</dbReference>
<keyword evidence="12" id="KW-1185">Reference proteome</keyword>
<dbReference type="STRING" id="6412.T1FEW0"/>